<comment type="caution">
    <text evidence="1">The sequence shown here is derived from an EMBL/GenBank/DDBJ whole genome shotgun (WGS) entry which is preliminary data.</text>
</comment>
<evidence type="ECO:0000313" key="1">
    <source>
        <dbReference type="EMBL" id="KAH3801743.1"/>
    </source>
</evidence>
<gene>
    <name evidence="1" type="ORF">DPMN_155404</name>
</gene>
<accession>A0A9D4FMT5</accession>
<protein>
    <submittedName>
        <fullName evidence="1">Uncharacterized protein</fullName>
    </submittedName>
</protein>
<evidence type="ECO:0000313" key="2">
    <source>
        <dbReference type="Proteomes" id="UP000828390"/>
    </source>
</evidence>
<dbReference type="Proteomes" id="UP000828390">
    <property type="component" value="Unassembled WGS sequence"/>
</dbReference>
<feature type="non-terminal residue" evidence="1">
    <location>
        <position position="1"/>
    </location>
</feature>
<proteinExistence type="predicted"/>
<dbReference type="AlphaFoldDB" id="A0A9D4FMT5"/>
<organism evidence="1 2">
    <name type="scientific">Dreissena polymorpha</name>
    <name type="common">Zebra mussel</name>
    <name type="synonym">Mytilus polymorpha</name>
    <dbReference type="NCBI Taxonomy" id="45954"/>
    <lineage>
        <taxon>Eukaryota</taxon>
        <taxon>Metazoa</taxon>
        <taxon>Spiralia</taxon>
        <taxon>Lophotrochozoa</taxon>
        <taxon>Mollusca</taxon>
        <taxon>Bivalvia</taxon>
        <taxon>Autobranchia</taxon>
        <taxon>Heteroconchia</taxon>
        <taxon>Euheterodonta</taxon>
        <taxon>Imparidentia</taxon>
        <taxon>Neoheterodontei</taxon>
        <taxon>Myida</taxon>
        <taxon>Dreissenoidea</taxon>
        <taxon>Dreissenidae</taxon>
        <taxon>Dreissena</taxon>
    </lineage>
</organism>
<dbReference type="EMBL" id="JAIWYP010000007">
    <property type="protein sequence ID" value="KAH3801743.1"/>
    <property type="molecule type" value="Genomic_DNA"/>
</dbReference>
<sequence length="75" mass="9005">MCAILVPSDKEVYDHWKPHPDSICCGEKKEKKGVKVQVESIESQNRFLPYWHYLYLWACMMRKHKLAEILLRKVE</sequence>
<reference evidence="1" key="2">
    <citation type="submission" date="2020-11" db="EMBL/GenBank/DDBJ databases">
        <authorList>
            <person name="McCartney M.A."/>
            <person name="Auch B."/>
            <person name="Kono T."/>
            <person name="Mallez S."/>
            <person name="Becker A."/>
            <person name="Gohl D.M."/>
            <person name="Silverstein K.A.T."/>
            <person name="Koren S."/>
            <person name="Bechman K.B."/>
            <person name="Herman A."/>
            <person name="Abrahante J.E."/>
            <person name="Garbe J."/>
        </authorList>
    </citation>
    <scope>NUCLEOTIDE SEQUENCE</scope>
    <source>
        <strain evidence="1">Duluth1</strain>
        <tissue evidence="1">Whole animal</tissue>
    </source>
</reference>
<name>A0A9D4FMT5_DREPO</name>
<keyword evidence="2" id="KW-1185">Reference proteome</keyword>
<reference evidence="1" key="1">
    <citation type="journal article" date="2019" name="bioRxiv">
        <title>The Genome of the Zebra Mussel, Dreissena polymorpha: A Resource for Invasive Species Research.</title>
        <authorList>
            <person name="McCartney M.A."/>
            <person name="Auch B."/>
            <person name="Kono T."/>
            <person name="Mallez S."/>
            <person name="Zhang Y."/>
            <person name="Obille A."/>
            <person name="Becker A."/>
            <person name="Abrahante J.E."/>
            <person name="Garbe J."/>
            <person name="Badalamenti J.P."/>
            <person name="Herman A."/>
            <person name="Mangelson H."/>
            <person name="Liachko I."/>
            <person name="Sullivan S."/>
            <person name="Sone E.D."/>
            <person name="Koren S."/>
            <person name="Silverstein K.A.T."/>
            <person name="Beckman K.B."/>
            <person name="Gohl D.M."/>
        </authorList>
    </citation>
    <scope>NUCLEOTIDE SEQUENCE</scope>
    <source>
        <strain evidence="1">Duluth1</strain>
        <tissue evidence="1">Whole animal</tissue>
    </source>
</reference>